<evidence type="ECO:0008006" key="4">
    <source>
        <dbReference type="Google" id="ProtNLM"/>
    </source>
</evidence>
<sequence length="160" mass="17499">MFTKFNAWRAVLLLAVLCVSVSAFGSSGGRQTVHKQAAGQASKSPLFHAITKSTPLNFGTPNAISTTNMNPLFMTEDDEAEKSDEIEESEEQKKERSGFLTALLLAPPLFAKFVIVLLVKFLTDVIVYPFLFLYRAVRRAKNKTKAVLEGDDEGGPSTAV</sequence>
<dbReference type="AlphaFoldDB" id="A0A7S2HKI5"/>
<keyword evidence="2" id="KW-0732">Signal</keyword>
<organism evidence="3">
    <name type="scientific">Helicotheca tamesis</name>
    <dbReference type="NCBI Taxonomy" id="374047"/>
    <lineage>
        <taxon>Eukaryota</taxon>
        <taxon>Sar</taxon>
        <taxon>Stramenopiles</taxon>
        <taxon>Ochrophyta</taxon>
        <taxon>Bacillariophyta</taxon>
        <taxon>Mediophyceae</taxon>
        <taxon>Lithodesmiophycidae</taxon>
        <taxon>Lithodesmiales</taxon>
        <taxon>Lithodesmiaceae</taxon>
        <taxon>Helicotheca</taxon>
    </lineage>
</organism>
<keyword evidence="1" id="KW-0472">Membrane</keyword>
<reference evidence="3" key="1">
    <citation type="submission" date="2021-01" db="EMBL/GenBank/DDBJ databases">
        <authorList>
            <person name="Corre E."/>
            <person name="Pelletier E."/>
            <person name="Niang G."/>
            <person name="Scheremetjew M."/>
            <person name="Finn R."/>
            <person name="Kale V."/>
            <person name="Holt S."/>
            <person name="Cochrane G."/>
            <person name="Meng A."/>
            <person name="Brown T."/>
            <person name="Cohen L."/>
        </authorList>
    </citation>
    <scope>NUCLEOTIDE SEQUENCE</scope>
    <source>
        <strain evidence="3">CCMP826</strain>
    </source>
</reference>
<feature type="signal peptide" evidence="2">
    <location>
        <begin position="1"/>
        <end position="23"/>
    </location>
</feature>
<protein>
    <recommendedName>
        <fullName evidence="4">Transmembrane protein</fullName>
    </recommendedName>
</protein>
<name>A0A7S2HKI5_9STRA</name>
<evidence type="ECO:0000313" key="3">
    <source>
        <dbReference type="EMBL" id="CAD9492546.1"/>
    </source>
</evidence>
<keyword evidence="1" id="KW-0812">Transmembrane</keyword>
<feature type="chain" id="PRO_5030688628" description="Transmembrane protein" evidence="2">
    <location>
        <begin position="24"/>
        <end position="160"/>
    </location>
</feature>
<accession>A0A7S2HKI5</accession>
<gene>
    <name evidence="3" type="ORF">HTAM1171_LOCUS5953</name>
</gene>
<dbReference type="EMBL" id="HBGV01009597">
    <property type="protein sequence ID" value="CAD9492546.1"/>
    <property type="molecule type" value="Transcribed_RNA"/>
</dbReference>
<feature type="transmembrane region" description="Helical" evidence="1">
    <location>
        <begin position="109"/>
        <end position="134"/>
    </location>
</feature>
<evidence type="ECO:0000256" key="2">
    <source>
        <dbReference type="SAM" id="SignalP"/>
    </source>
</evidence>
<evidence type="ECO:0000256" key="1">
    <source>
        <dbReference type="SAM" id="Phobius"/>
    </source>
</evidence>
<proteinExistence type="predicted"/>
<keyword evidence="1" id="KW-1133">Transmembrane helix</keyword>